<dbReference type="GO" id="GO:0032040">
    <property type="term" value="C:small-subunit processome"/>
    <property type="evidence" value="ECO:0007669"/>
    <property type="project" value="UniProtKB-ARBA"/>
</dbReference>
<dbReference type="Pfam" id="PF04003">
    <property type="entry name" value="Utp12"/>
    <property type="match status" value="1"/>
</dbReference>
<dbReference type="InterPro" id="IPR027417">
    <property type="entry name" value="P-loop_NTPase"/>
</dbReference>
<evidence type="ECO:0000313" key="7">
    <source>
        <dbReference type="Proteomes" id="UP001221413"/>
    </source>
</evidence>
<comment type="caution">
    <text evidence="6">The sequence shown here is derived from an EMBL/GenBank/DDBJ whole genome shotgun (WGS) entry which is preliminary data.</text>
</comment>
<accession>A0AAD6NI11</accession>
<feature type="compositionally biased region" description="Acidic residues" evidence="4">
    <location>
        <begin position="478"/>
        <end position="487"/>
    </location>
</feature>
<keyword evidence="7" id="KW-1185">Reference proteome</keyword>
<dbReference type="SUPFAM" id="SSF50978">
    <property type="entry name" value="WD40 repeat-like"/>
    <property type="match status" value="1"/>
</dbReference>
<evidence type="ECO:0000256" key="4">
    <source>
        <dbReference type="SAM" id="MobiDB-lite"/>
    </source>
</evidence>
<keyword evidence="2" id="KW-0539">Nucleus</keyword>
<evidence type="ECO:0000256" key="2">
    <source>
        <dbReference type="ARBA" id="ARBA00023242"/>
    </source>
</evidence>
<comment type="subcellular location">
    <subcellularLocation>
        <location evidence="1">Nucleus</location>
    </subcellularLocation>
</comment>
<feature type="compositionally biased region" description="Acidic residues" evidence="4">
    <location>
        <begin position="724"/>
        <end position="742"/>
    </location>
</feature>
<sequence>MAGKSKKQKLSSNPRGSTKRSTAFASTSLSTASPILQSAFAPSWSKLPLFTSVLRGLDAQRLRCHDTATARLQCEHVFDKNVEITSLSWGSLAEPDKDAARKQKKKRKRASDANDASVADGDANDGVDGAQVVIAATSSNGRIFLYSPVQAEIVKTLEGGHVGPVTDFQFADSVKGVRAWSCGGNKLVEWDVKKGAPLRNIAFGETVNFYKTLPLPDSVVCASYSTYTVDITTPPTDLASTFSSHSSQVHTLRRTAKQNKFLSAADGDHFMYISDIKKEQSLGSLVAKGDVAKVDTTDSALVAVTADGVVELFVQPWSFQAASEDEDSSLKRKKAMTKTSEARIKVARPDSQLVKVVDACFQGDSVLIAWAENATSVLFETIKCLSADGGLTISGDVVITKAKTVGIGGAAGGRVDANGIKDVSNVNLKQANTVVIEGADMQDIGMVDAPEKPRSDEEDEENGEDAAAERGSGSEREENAEDDQEELTFEDRVKALTLTGDKSPRSNLSPSTNITVPSMEGAALITTGSKAVAFPNSTSLTTVLTQALKTDDRALLETCLQVTKADMIESTIQRLDSLLAASLVTKLAEIIARKPGRAGSLMVWIQKTLVNHGGHLLTLPDLVHTMASLQRVLGKRAEALPKMLALRGRLSMLVAQMKLRSMAKDRLGAGGDVAVVYVEGVSKDDESSSDEEAEEDANEVVDAEESDEEMSESEGANGVLDLASEGEEDPEDDEEESEEEEFGPGMYLDREAEETDDDSTGEDTDLDGFIVDDDEVDYDSQDDGSEEEEEAVAPKVVKKTRGRLVKGSMLKRCYSTSPGEDVSQARADDVVIEEQGDEVALDMISTVKESLNEGALLPQLPVEYDDGRPTIEHPADVPDELSYRDPVTIPKGKIHDYMPTVQVPESSQNPTAAMPAFCPGCGAKTHSLRENRHDPGYYGPEKQMPSPKQPPFDAKEDGKNRMMNKELDAVYQRTLAGLTPEVLEILREANMPDRLKPSESARRTPEERAAIVDTENEMWLAALDVETLQAAETAEALPERPFVLCSRCRNLAHHDKLLSRISDASFQYIAEVISQSPFTRIHIYHVIDAADFPLSLLPNARKNILHALRSFPGGNKKDVTMSYVITRADLLMPTEMQVSGLMTYFRRVLSEQLGPADASLKDLRVVSAKRIWTTERLKDEVRGRKGGVYLLGKTNVGKSRLFEAIFPKKGRATVLSSTKKFERDDSENPMAAGKESGEDDWYIQNGHKVRYPDMPLSHKAPGVTAGPIAIDFAAGRGQLVDLPGMERRGILDNVKKDYVSDTTMIRRKVPERFVLKTDQTLIVGGLVTVKLLQPEDPRRKPIVMEVAMFTDLPGHASKNIKLDGFLNKQVEKSRPFIWTKPGISEVMESAGVFTLKDDITAQRCETLIDRNPDFMKTTKFRIWATDILIEGCGWLEVSVQVPKDAPQPQIEVHSPHGKGIGQRETMKAYMQNLRPNTNPSPGSRPRKSMKGAKQAEKTELKSLQMKVRGVPSSPAGSSDAR</sequence>
<name>A0AAD6NI11_DREDA</name>
<feature type="domain" description="Small-subunit processome Utp12" evidence="5">
    <location>
        <begin position="552"/>
        <end position="654"/>
    </location>
</feature>
<proteinExistence type="inferred from homology"/>
<feature type="region of interest" description="Disordered" evidence="4">
    <location>
        <begin position="441"/>
        <end position="487"/>
    </location>
</feature>
<dbReference type="Proteomes" id="UP001221413">
    <property type="component" value="Unassembled WGS sequence"/>
</dbReference>
<feature type="region of interest" description="Disordered" evidence="4">
    <location>
        <begin position="1"/>
        <end position="24"/>
    </location>
</feature>
<feature type="compositionally biased region" description="Acidic residues" evidence="4">
    <location>
        <begin position="687"/>
        <end position="712"/>
    </location>
</feature>
<evidence type="ECO:0000259" key="5">
    <source>
        <dbReference type="Pfam" id="PF04003"/>
    </source>
</evidence>
<dbReference type="InterPro" id="IPR007148">
    <property type="entry name" value="SSU_processome_Utp12"/>
</dbReference>
<evidence type="ECO:0000256" key="1">
    <source>
        <dbReference type="ARBA" id="ARBA00004123"/>
    </source>
</evidence>
<feature type="compositionally biased region" description="Acidic residues" evidence="4">
    <location>
        <begin position="751"/>
        <end position="791"/>
    </location>
</feature>
<dbReference type="GO" id="GO:0000462">
    <property type="term" value="P:maturation of SSU-rRNA from tricistronic rRNA transcript (SSU-rRNA, 5.8S rRNA, LSU-rRNA)"/>
    <property type="evidence" value="ECO:0007669"/>
    <property type="project" value="TreeGrafter"/>
</dbReference>
<dbReference type="Gene3D" id="2.130.10.10">
    <property type="entry name" value="YVTN repeat-like/Quinoprotein amine dehydrogenase"/>
    <property type="match status" value="1"/>
</dbReference>
<dbReference type="Gene3D" id="3.40.50.300">
    <property type="entry name" value="P-loop containing nucleotide triphosphate hydrolases"/>
    <property type="match status" value="1"/>
</dbReference>
<gene>
    <name evidence="6" type="ORF">Dda_4531</name>
</gene>
<feature type="region of interest" description="Disordered" evidence="4">
    <location>
        <begin position="1217"/>
        <end position="1238"/>
    </location>
</feature>
<feature type="region of interest" description="Disordered" evidence="4">
    <location>
        <begin position="681"/>
        <end position="796"/>
    </location>
</feature>
<evidence type="ECO:0000256" key="3">
    <source>
        <dbReference type="ARBA" id="ARBA00038335"/>
    </source>
</evidence>
<evidence type="ECO:0000313" key="6">
    <source>
        <dbReference type="EMBL" id="KAJ6260306.1"/>
    </source>
</evidence>
<feature type="region of interest" description="Disordered" evidence="4">
    <location>
        <begin position="1472"/>
        <end position="1521"/>
    </location>
</feature>
<reference evidence="6" key="1">
    <citation type="submission" date="2023-01" db="EMBL/GenBank/DDBJ databases">
        <title>The chitinases involved in constricting ring structure development in the nematode-trapping fungus Drechslerella dactyloides.</title>
        <authorList>
            <person name="Wang R."/>
            <person name="Zhang L."/>
            <person name="Tang P."/>
            <person name="Li S."/>
            <person name="Liang L."/>
        </authorList>
    </citation>
    <scope>NUCLEOTIDE SEQUENCE</scope>
    <source>
        <strain evidence="6">YMF1.00031</strain>
    </source>
</reference>
<comment type="similarity">
    <text evidence="3">Belongs to the UTP5 family.</text>
</comment>
<dbReference type="InterPro" id="IPR052414">
    <property type="entry name" value="U3_snoRNA-assoc_WDR"/>
</dbReference>
<feature type="compositionally biased region" description="Polar residues" evidence="4">
    <location>
        <begin position="10"/>
        <end position="20"/>
    </location>
</feature>
<feature type="region of interest" description="Disordered" evidence="4">
    <location>
        <begin position="95"/>
        <end position="122"/>
    </location>
</feature>
<feature type="compositionally biased region" description="Low complexity" evidence="4">
    <location>
        <begin position="113"/>
        <end position="122"/>
    </location>
</feature>
<dbReference type="PANTHER" id="PTHR44267:SF1">
    <property type="entry name" value="WD REPEAT-CONTAINING PROTEIN 43"/>
    <property type="match status" value="1"/>
</dbReference>
<protein>
    <submittedName>
        <fullName evidence="6">U3 small nucleolar RNA-associated protein</fullName>
    </submittedName>
</protein>
<dbReference type="PANTHER" id="PTHR44267">
    <property type="entry name" value="WD REPEAT-CONTAINING PROTEIN 43"/>
    <property type="match status" value="1"/>
</dbReference>
<dbReference type="InterPro" id="IPR036322">
    <property type="entry name" value="WD40_repeat_dom_sf"/>
</dbReference>
<dbReference type="InterPro" id="IPR015943">
    <property type="entry name" value="WD40/YVTN_repeat-like_dom_sf"/>
</dbReference>
<dbReference type="SUPFAM" id="SSF52540">
    <property type="entry name" value="P-loop containing nucleoside triphosphate hydrolases"/>
    <property type="match status" value="1"/>
</dbReference>
<dbReference type="EMBL" id="JAQGDS010000005">
    <property type="protein sequence ID" value="KAJ6260306.1"/>
    <property type="molecule type" value="Genomic_DNA"/>
</dbReference>
<feature type="compositionally biased region" description="Acidic residues" evidence="4">
    <location>
        <begin position="456"/>
        <end position="466"/>
    </location>
</feature>
<organism evidence="6 7">
    <name type="scientific">Drechslerella dactyloides</name>
    <name type="common">Nematode-trapping fungus</name>
    <name type="synonym">Arthrobotrys dactyloides</name>
    <dbReference type="NCBI Taxonomy" id="74499"/>
    <lineage>
        <taxon>Eukaryota</taxon>
        <taxon>Fungi</taxon>
        <taxon>Dikarya</taxon>
        <taxon>Ascomycota</taxon>
        <taxon>Pezizomycotina</taxon>
        <taxon>Orbiliomycetes</taxon>
        <taxon>Orbiliales</taxon>
        <taxon>Orbiliaceae</taxon>
        <taxon>Drechslerella</taxon>
    </lineage>
</organism>
<feature type="region of interest" description="Disordered" evidence="4">
    <location>
        <begin position="925"/>
        <end position="956"/>
    </location>
</feature>